<dbReference type="PANTHER" id="PTHR42085">
    <property type="entry name" value="F-BOX DOMAIN-CONTAINING PROTEIN"/>
    <property type="match status" value="1"/>
</dbReference>
<accession>A0A6A5SHQ6</accession>
<dbReference type="EMBL" id="ML976077">
    <property type="protein sequence ID" value="KAF1939633.1"/>
    <property type="molecule type" value="Genomic_DNA"/>
</dbReference>
<dbReference type="OrthoDB" id="3799754at2759"/>
<feature type="chain" id="PRO_5025439632" evidence="1">
    <location>
        <begin position="22"/>
        <end position="523"/>
    </location>
</feature>
<feature type="signal peptide" evidence="1">
    <location>
        <begin position="1"/>
        <end position="21"/>
    </location>
</feature>
<protein>
    <submittedName>
        <fullName evidence="2">Uncharacterized protein</fullName>
    </submittedName>
</protein>
<sequence length="523" mass="60742">MADCQCLWWWWWCLQLTSRYAHLSSNNMKMRQQSQSPLFHLPRELRDEIYEYYTYETDGYHHYPQALNIGEVRQANGESIDVPLKATCKRISDELKGTALRTNTIHFHPNEKRSDFATRSCALRFQRLIEYVNVTKWRMVLLAAECIDGRILEEVDRAHPDHHFGAVYNCARTDQQLPYRPFKFLQRYYNMEQHSISSHRALQHCLDLASAHPRFTERVAAACGDGLPGDFFTPRATFVSGSHVQVLNWNPSPWYIPSEAELITMESLLVNQEDIERFAKENHDDWLDWKFSACAVAIEAMDRLPPQTFANLRSIVLHEDSVAVSTPESHALGLVPLKRKNTNLRVERRVKGYSAYLSRWGYLTSIKLSKERRDQAMLFFETLLAWMEQTLDLPAKGLPAQTFTLLFEKDGDECVWAQLAVAIRMQEAMNEDYRRRNVPRPPITADERFLSLQFPLPCALPDWLPDLFRNMAEGTAVHIRYEGSLKEASLDDASDLPSHIESAEEWRDVWEKFALAQVQLQLT</sequence>
<keyword evidence="3" id="KW-1185">Reference proteome</keyword>
<evidence type="ECO:0000256" key="1">
    <source>
        <dbReference type="SAM" id="SignalP"/>
    </source>
</evidence>
<reference evidence="2" key="1">
    <citation type="journal article" date="2020" name="Stud. Mycol.">
        <title>101 Dothideomycetes genomes: a test case for predicting lifestyles and emergence of pathogens.</title>
        <authorList>
            <person name="Haridas S."/>
            <person name="Albert R."/>
            <person name="Binder M."/>
            <person name="Bloem J."/>
            <person name="Labutti K."/>
            <person name="Salamov A."/>
            <person name="Andreopoulos B."/>
            <person name="Baker S."/>
            <person name="Barry K."/>
            <person name="Bills G."/>
            <person name="Bluhm B."/>
            <person name="Cannon C."/>
            <person name="Castanera R."/>
            <person name="Culley D."/>
            <person name="Daum C."/>
            <person name="Ezra D."/>
            <person name="Gonzalez J."/>
            <person name="Henrissat B."/>
            <person name="Kuo A."/>
            <person name="Liang C."/>
            <person name="Lipzen A."/>
            <person name="Lutzoni F."/>
            <person name="Magnuson J."/>
            <person name="Mondo S."/>
            <person name="Nolan M."/>
            <person name="Ohm R."/>
            <person name="Pangilinan J."/>
            <person name="Park H.-J."/>
            <person name="Ramirez L."/>
            <person name="Alfaro M."/>
            <person name="Sun H."/>
            <person name="Tritt A."/>
            <person name="Yoshinaga Y."/>
            <person name="Zwiers L.-H."/>
            <person name="Turgeon B."/>
            <person name="Goodwin S."/>
            <person name="Spatafora J."/>
            <person name="Crous P."/>
            <person name="Grigoriev I."/>
        </authorList>
    </citation>
    <scope>NUCLEOTIDE SEQUENCE</scope>
    <source>
        <strain evidence="2">CBS 161.51</strain>
    </source>
</reference>
<dbReference type="PANTHER" id="PTHR42085:SF1">
    <property type="entry name" value="F-BOX DOMAIN-CONTAINING PROTEIN"/>
    <property type="match status" value="1"/>
</dbReference>
<name>A0A6A5SHQ6_9PLEO</name>
<dbReference type="AlphaFoldDB" id="A0A6A5SHQ6"/>
<evidence type="ECO:0000313" key="3">
    <source>
        <dbReference type="Proteomes" id="UP000800038"/>
    </source>
</evidence>
<keyword evidence="1" id="KW-0732">Signal</keyword>
<dbReference type="Proteomes" id="UP000800038">
    <property type="component" value="Unassembled WGS sequence"/>
</dbReference>
<dbReference type="InterPro" id="IPR038883">
    <property type="entry name" value="AN11006-like"/>
</dbReference>
<evidence type="ECO:0000313" key="2">
    <source>
        <dbReference type="EMBL" id="KAF1939633.1"/>
    </source>
</evidence>
<proteinExistence type="predicted"/>
<gene>
    <name evidence="2" type="ORF">EJ02DRAFT_513681</name>
</gene>
<organism evidence="2 3">
    <name type="scientific">Clathrospora elynae</name>
    <dbReference type="NCBI Taxonomy" id="706981"/>
    <lineage>
        <taxon>Eukaryota</taxon>
        <taxon>Fungi</taxon>
        <taxon>Dikarya</taxon>
        <taxon>Ascomycota</taxon>
        <taxon>Pezizomycotina</taxon>
        <taxon>Dothideomycetes</taxon>
        <taxon>Pleosporomycetidae</taxon>
        <taxon>Pleosporales</taxon>
        <taxon>Diademaceae</taxon>
        <taxon>Clathrospora</taxon>
    </lineage>
</organism>